<protein>
    <submittedName>
        <fullName evidence="1">Uncharacterized protein</fullName>
    </submittedName>
</protein>
<comment type="caution">
    <text evidence="1">The sequence shown here is derived from an EMBL/GenBank/DDBJ whole genome shotgun (WGS) entry which is preliminary data.</text>
</comment>
<name>A0ACC2G5T8_DALPE</name>
<keyword evidence="2" id="KW-1185">Reference proteome</keyword>
<sequence length="86" mass="9553">MPQNYTLVCFGPLEADTVLSDQCRDPTTDWPLSLEPEAGPAVPTLLNIVTLQWRDIRLSCGGTRGSPTFLRAISCFLNPNRYSKPE</sequence>
<dbReference type="Proteomes" id="UP001157502">
    <property type="component" value="Chromosome 17"/>
</dbReference>
<reference evidence="1" key="1">
    <citation type="submission" date="2021-05" db="EMBL/GenBank/DDBJ databases">
        <authorList>
            <person name="Pan Q."/>
            <person name="Jouanno E."/>
            <person name="Zahm M."/>
            <person name="Klopp C."/>
            <person name="Cabau C."/>
            <person name="Louis A."/>
            <person name="Berthelot C."/>
            <person name="Parey E."/>
            <person name="Roest Crollius H."/>
            <person name="Montfort J."/>
            <person name="Robinson-Rechavi M."/>
            <person name="Bouchez O."/>
            <person name="Lampietro C."/>
            <person name="Lopez Roques C."/>
            <person name="Donnadieu C."/>
            <person name="Postlethwait J."/>
            <person name="Bobe J."/>
            <person name="Dillon D."/>
            <person name="Chandos A."/>
            <person name="von Hippel F."/>
            <person name="Guiguen Y."/>
        </authorList>
    </citation>
    <scope>NUCLEOTIDE SEQUENCE</scope>
    <source>
        <strain evidence="1">YG-Jan2019</strain>
    </source>
</reference>
<gene>
    <name evidence="1" type="ORF">DPEC_G00211050</name>
</gene>
<evidence type="ECO:0000313" key="2">
    <source>
        <dbReference type="Proteomes" id="UP001157502"/>
    </source>
</evidence>
<organism evidence="1 2">
    <name type="scientific">Dallia pectoralis</name>
    <name type="common">Alaska blackfish</name>
    <dbReference type="NCBI Taxonomy" id="75939"/>
    <lineage>
        <taxon>Eukaryota</taxon>
        <taxon>Metazoa</taxon>
        <taxon>Chordata</taxon>
        <taxon>Craniata</taxon>
        <taxon>Vertebrata</taxon>
        <taxon>Euteleostomi</taxon>
        <taxon>Actinopterygii</taxon>
        <taxon>Neopterygii</taxon>
        <taxon>Teleostei</taxon>
        <taxon>Protacanthopterygii</taxon>
        <taxon>Esociformes</taxon>
        <taxon>Umbridae</taxon>
        <taxon>Dallia</taxon>
    </lineage>
</organism>
<proteinExistence type="predicted"/>
<evidence type="ECO:0000313" key="1">
    <source>
        <dbReference type="EMBL" id="KAJ7999019.1"/>
    </source>
</evidence>
<accession>A0ACC2G5T8</accession>
<dbReference type="EMBL" id="CM055744">
    <property type="protein sequence ID" value="KAJ7999019.1"/>
    <property type="molecule type" value="Genomic_DNA"/>
</dbReference>